<sequence>MCVISAVFWHRGNTLWDSLCSACANVVLWTPEPRVLTPTVCIQLQMQFCICHC</sequence>
<organism evidence="1">
    <name type="scientific">Anguilla anguilla</name>
    <name type="common">European freshwater eel</name>
    <name type="synonym">Muraena anguilla</name>
    <dbReference type="NCBI Taxonomy" id="7936"/>
    <lineage>
        <taxon>Eukaryota</taxon>
        <taxon>Metazoa</taxon>
        <taxon>Chordata</taxon>
        <taxon>Craniata</taxon>
        <taxon>Vertebrata</taxon>
        <taxon>Euteleostomi</taxon>
        <taxon>Actinopterygii</taxon>
        <taxon>Neopterygii</taxon>
        <taxon>Teleostei</taxon>
        <taxon>Anguilliformes</taxon>
        <taxon>Anguillidae</taxon>
        <taxon>Anguilla</taxon>
    </lineage>
</organism>
<dbReference type="AlphaFoldDB" id="A0A0E9WRF0"/>
<dbReference type="EMBL" id="GBXM01015736">
    <property type="protein sequence ID" value="JAH92841.1"/>
    <property type="molecule type" value="Transcribed_RNA"/>
</dbReference>
<protein>
    <submittedName>
        <fullName evidence="1">Uncharacterized protein</fullName>
    </submittedName>
</protein>
<proteinExistence type="predicted"/>
<reference evidence="1" key="2">
    <citation type="journal article" date="2015" name="Fish Shellfish Immunol.">
        <title>Early steps in the European eel (Anguilla anguilla)-Vibrio vulnificus interaction in the gills: Role of the RtxA13 toxin.</title>
        <authorList>
            <person name="Callol A."/>
            <person name="Pajuelo D."/>
            <person name="Ebbesson L."/>
            <person name="Teles M."/>
            <person name="MacKenzie S."/>
            <person name="Amaro C."/>
        </authorList>
    </citation>
    <scope>NUCLEOTIDE SEQUENCE</scope>
</reference>
<evidence type="ECO:0000313" key="1">
    <source>
        <dbReference type="EMBL" id="JAH92841.1"/>
    </source>
</evidence>
<reference evidence="1" key="1">
    <citation type="submission" date="2014-11" db="EMBL/GenBank/DDBJ databases">
        <authorList>
            <person name="Amaro Gonzalez C."/>
        </authorList>
    </citation>
    <scope>NUCLEOTIDE SEQUENCE</scope>
</reference>
<name>A0A0E9WRF0_ANGAN</name>
<accession>A0A0E9WRF0</accession>